<organism evidence="1 2">
    <name type="scientific">Sphingobacterium kyonggiense</name>
    <dbReference type="NCBI Taxonomy" id="714075"/>
    <lineage>
        <taxon>Bacteria</taxon>
        <taxon>Pseudomonadati</taxon>
        <taxon>Bacteroidota</taxon>
        <taxon>Sphingobacteriia</taxon>
        <taxon>Sphingobacteriales</taxon>
        <taxon>Sphingobacteriaceae</taxon>
        <taxon>Sphingobacterium</taxon>
    </lineage>
</organism>
<evidence type="ECO:0000313" key="2">
    <source>
        <dbReference type="Proteomes" id="UP001500101"/>
    </source>
</evidence>
<evidence type="ECO:0008006" key="3">
    <source>
        <dbReference type="Google" id="ProtNLM"/>
    </source>
</evidence>
<dbReference type="PROSITE" id="PS51257">
    <property type="entry name" value="PROKAR_LIPOPROTEIN"/>
    <property type="match status" value="1"/>
</dbReference>
<dbReference type="EMBL" id="BAAAZI010000006">
    <property type="protein sequence ID" value="GAA4138492.1"/>
    <property type="molecule type" value="Genomic_DNA"/>
</dbReference>
<dbReference type="RefSeq" id="WP_344674072.1">
    <property type="nucleotide sequence ID" value="NZ_BAAAZI010000006.1"/>
</dbReference>
<keyword evidence="2" id="KW-1185">Reference proteome</keyword>
<comment type="caution">
    <text evidence="1">The sequence shown here is derived from an EMBL/GenBank/DDBJ whole genome shotgun (WGS) entry which is preliminary data.</text>
</comment>
<proteinExistence type="predicted"/>
<accession>A0ABP7YMK0</accession>
<sequence length="360" mass="41311">MKKILFGFLALSYILSITSCKKDKDPEVEPEYDAAYDGLEVYLSGYIQPENASMRATIWKNGKPSFPADPNHPSWAYDVRVQGSDVYAVGYVWRENESNNQQTGRVPILWKNGKRQDIEKSGDVEPRKLYISPRDNIYMIGYDFDNGNQQTIWKNNQRINMENRGSDMGFREMIEINGSLYVAGSTRIGAYLYATTWKDGKVQQISSMISTGDFIGYYGSDIYTYISNVHESDSKDRAFRVLKNNSLQYKLPLSKEDINNIDHAIGYMEGENTYVAAQFSYYPQKEPKTIKIWKNGKVLRELKGGDYTLNSFVVKNDADYIVCLDYKDNNYTPKLFRAGKELPIDFDAGKTNRIEGIYVK</sequence>
<evidence type="ECO:0000313" key="1">
    <source>
        <dbReference type="EMBL" id="GAA4138492.1"/>
    </source>
</evidence>
<gene>
    <name evidence="1" type="ORF">GCM10022216_15690</name>
</gene>
<protein>
    <recommendedName>
        <fullName evidence="3">DUF5050 domain-containing protein</fullName>
    </recommendedName>
</protein>
<name>A0ABP7YMK0_9SPHI</name>
<reference evidence="2" key="1">
    <citation type="journal article" date="2019" name="Int. J. Syst. Evol. Microbiol.">
        <title>The Global Catalogue of Microorganisms (GCM) 10K type strain sequencing project: providing services to taxonomists for standard genome sequencing and annotation.</title>
        <authorList>
            <consortium name="The Broad Institute Genomics Platform"/>
            <consortium name="The Broad Institute Genome Sequencing Center for Infectious Disease"/>
            <person name="Wu L."/>
            <person name="Ma J."/>
        </authorList>
    </citation>
    <scope>NUCLEOTIDE SEQUENCE [LARGE SCALE GENOMIC DNA]</scope>
    <source>
        <strain evidence="2">JCM 16704</strain>
    </source>
</reference>
<dbReference type="Proteomes" id="UP001500101">
    <property type="component" value="Unassembled WGS sequence"/>
</dbReference>